<evidence type="ECO:0000313" key="1">
    <source>
        <dbReference type="EMBL" id="KIK24419.1"/>
    </source>
</evidence>
<reference evidence="1 2" key="1">
    <citation type="submission" date="2014-04" db="EMBL/GenBank/DDBJ databases">
        <authorList>
            <consortium name="DOE Joint Genome Institute"/>
            <person name="Kuo A."/>
            <person name="Kohler A."/>
            <person name="Costa M.D."/>
            <person name="Nagy L.G."/>
            <person name="Floudas D."/>
            <person name="Copeland A."/>
            <person name="Barry K.W."/>
            <person name="Cichocki N."/>
            <person name="Veneault-Fourrey C."/>
            <person name="LaButti K."/>
            <person name="Lindquist E.A."/>
            <person name="Lipzen A."/>
            <person name="Lundell T."/>
            <person name="Morin E."/>
            <person name="Murat C."/>
            <person name="Sun H."/>
            <person name="Tunlid A."/>
            <person name="Henrissat B."/>
            <person name="Grigoriev I.V."/>
            <person name="Hibbett D.S."/>
            <person name="Martin F."/>
            <person name="Nordberg H.P."/>
            <person name="Cantor M.N."/>
            <person name="Hua S.X."/>
        </authorList>
    </citation>
    <scope>NUCLEOTIDE SEQUENCE [LARGE SCALE GENOMIC DNA]</scope>
    <source>
        <strain evidence="1 2">441</strain>
    </source>
</reference>
<dbReference type="AlphaFoldDB" id="A0A0C9ZES8"/>
<reference evidence="2" key="2">
    <citation type="submission" date="2015-01" db="EMBL/GenBank/DDBJ databases">
        <title>Evolutionary Origins and Diversification of the Mycorrhizal Mutualists.</title>
        <authorList>
            <consortium name="DOE Joint Genome Institute"/>
            <consortium name="Mycorrhizal Genomics Consortium"/>
            <person name="Kohler A."/>
            <person name="Kuo A."/>
            <person name="Nagy L.G."/>
            <person name="Floudas D."/>
            <person name="Copeland A."/>
            <person name="Barry K.W."/>
            <person name="Cichocki N."/>
            <person name="Veneault-Fourrey C."/>
            <person name="LaButti K."/>
            <person name="Lindquist E.A."/>
            <person name="Lipzen A."/>
            <person name="Lundell T."/>
            <person name="Morin E."/>
            <person name="Murat C."/>
            <person name="Riley R."/>
            <person name="Ohm R."/>
            <person name="Sun H."/>
            <person name="Tunlid A."/>
            <person name="Henrissat B."/>
            <person name="Grigoriev I.V."/>
            <person name="Hibbett D.S."/>
            <person name="Martin F."/>
        </authorList>
    </citation>
    <scope>NUCLEOTIDE SEQUENCE [LARGE SCALE GENOMIC DNA]</scope>
    <source>
        <strain evidence="2">441</strain>
    </source>
</reference>
<keyword evidence="2" id="KW-1185">Reference proteome</keyword>
<dbReference type="HOGENOM" id="CLU_3107286_0_0_1"/>
<dbReference type="Proteomes" id="UP000054018">
    <property type="component" value="Unassembled WGS sequence"/>
</dbReference>
<name>A0A0C9ZES8_9AGAM</name>
<accession>A0A0C9ZES8</accession>
<organism evidence="1 2">
    <name type="scientific">Pisolithus microcarpus 441</name>
    <dbReference type="NCBI Taxonomy" id="765257"/>
    <lineage>
        <taxon>Eukaryota</taxon>
        <taxon>Fungi</taxon>
        <taxon>Dikarya</taxon>
        <taxon>Basidiomycota</taxon>
        <taxon>Agaricomycotina</taxon>
        <taxon>Agaricomycetes</taxon>
        <taxon>Agaricomycetidae</taxon>
        <taxon>Boletales</taxon>
        <taxon>Sclerodermatineae</taxon>
        <taxon>Pisolithaceae</taxon>
        <taxon>Pisolithus</taxon>
    </lineage>
</organism>
<evidence type="ECO:0000313" key="2">
    <source>
        <dbReference type="Proteomes" id="UP000054018"/>
    </source>
</evidence>
<dbReference type="EMBL" id="KN833716">
    <property type="protein sequence ID" value="KIK24419.1"/>
    <property type="molecule type" value="Genomic_DNA"/>
</dbReference>
<gene>
    <name evidence="1" type="ORF">PISMIDRAFT_678285</name>
</gene>
<proteinExistence type="predicted"/>
<protein>
    <submittedName>
        <fullName evidence="1">Unplaced genomic scaffold scaffold_32, whole genome shotgun sequence</fullName>
    </submittedName>
</protein>
<sequence>MQYKEITPDRTITTCIEGVTSQRTSDFTDSLAVLVAIVFHDHFTMHFLTCC</sequence>